<protein>
    <submittedName>
        <fullName evidence="2">Uncharacterized protein</fullName>
    </submittedName>
</protein>
<organism evidence="2 3">
    <name type="scientific">Aliikangiella coralliicola</name>
    <dbReference type="NCBI Taxonomy" id="2592383"/>
    <lineage>
        <taxon>Bacteria</taxon>
        <taxon>Pseudomonadati</taxon>
        <taxon>Pseudomonadota</taxon>
        <taxon>Gammaproteobacteria</taxon>
        <taxon>Oceanospirillales</taxon>
        <taxon>Pleioneaceae</taxon>
        <taxon>Aliikangiella</taxon>
    </lineage>
</organism>
<reference evidence="2 3" key="1">
    <citation type="submission" date="2019-07" db="EMBL/GenBank/DDBJ databases">
        <title>Draft genome for Aliikangiella sp. M105.</title>
        <authorList>
            <person name="Wang G."/>
        </authorList>
    </citation>
    <scope>NUCLEOTIDE SEQUENCE [LARGE SCALE GENOMIC DNA]</scope>
    <source>
        <strain evidence="2 3">M105</strain>
    </source>
</reference>
<comment type="caution">
    <text evidence="2">The sequence shown here is derived from an EMBL/GenBank/DDBJ whole genome shotgun (WGS) entry which is preliminary data.</text>
</comment>
<feature type="transmembrane region" description="Helical" evidence="1">
    <location>
        <begin position="152"/>
        <end position="173"/>
    </location>
</feature>
<keyword evidence="1" id="KW-0472">Membrane</keyword>
<evidence type="ECO:0000256" key="1">
    <source>
        <dbReference type="SAM" id="Phobius"/>
    </source>
</evidence>
<feature type="transmembrane region" description="Helical" evidence="1">
    <location>
        <begin position="230"/>
        <end position="253"/>
    </location>
</feature>
<keyword evidence="1" id="KW-1133">Transmembrane helix</keyword>
<evidence type="ECO:0000313" key="2">
    <source>
        <dbReference type="EMBL" id="TQV87026.1"/>
    </source>
</evidence>
<gene>
    <name evidence="2" type="ORF">FLL46_14565</name>
</gene>
<dbReference type="RefSeq" id="WP_142894609.1">
    <property type="nucleotide sequence ID" value="NZ_ML660165.1"/>
</dbReference>
<feature type="transmembrane region" description="Helical" evidence="1">
    <location>
        <begin position="185"/>
        <end position="202"/>
    </location>
</feature>
<keyword evidence="1" id="KW-0812">Transmembrane</keyword>
<evidence type="ECO:0000313" key="3">
    <source>
        <dbReference type="Proteomes" id="UP000315439"/>
    </source>
</evidence>
<proteinExistence type="predicted"/>
<sequence>MYQYRGCLYPLLSVFGVLLILAAMDGLTQFENAVWPVVNLVTLEGYPNVSLQSTHHIVKAALKWFSLSYFMWLVVFITIIFCGYIIVRITKELSTTERYIVRGIFFAILISCSSILFYTIAIAEKPLMPVEHILKNIYQVSSGLVRLTSYNMALGIIAMVSLLATNCLLLVPAKNTSDINEKMRFMTYLMYNGAVLFVIWVSQAEEMYRFSATLFVKDIRDVLFDVAPSFSLVIGIIASTLLAASYFSSYLWLQGRFKVLPKDKSDSAPANGAETPGTILKKHWSSITAILLPIFPGILGNVLTQVSAIG</sequence>
<dbReference type="EMBL" id="VIKS01000009">
    <property type="protein sequence ID" value="TQV87026.1"/>
    <property type="molecule type" value="Genomic_DNA"/>
</dbReference>
<feature type="transmembrane region" description="Helical" evidence="1">
    <location>
        <begin position="99"/>
        <end position="121"/>
    </location>
</feature>
<keyword evidence="3" id="KW-1185">Reference proteome</keyword>
<dbReference type="Proteomes" id="UP000315439">
    <property type="component" value="Unassembled WGS sequence"/>
</dbReference>
<feature type="transmembrane region" description="Helical" evidence="1">
    <location>
        <begin position="69"/>
        <end position="87"/>
    </location>
</feature>
<name>A0A545UC37_9GAMM</name>
<dbReference type="AlphaFoldDB" id="A0A545UC37"/>
<feature type="transmembrane region" description="Helical" evidence="1">
    <location>
        <begin position="7"/>
        <end position="24"/>
    </location>
</feature>
<accession>A0A545UC37</accession>